<dbReference type="InterPro" id="IPR027417">
    <property type="entry name" value="P-loop_NTPase"/>
</dbReference>
<dbReference type="EMBL" id="MTZU01000071">
    <property type="protein sequence ID" value="PCE30052.1"/>
    <property type="molecule type" value="Genomic_DNA"/>
</dbReference>
<gene>
    <name evidence="5" type="ORF">BZL54_23085</name>
</gene>
<feature type="domain" description="KfrB" evidence="4">
    <location>
        <begin position="234"/>
        <end position="284"/>
    </location>
</feature>
<evidence type="ECO:0000256" key="1">
    <source>
        <dbReference type="ARBA" id="ARBA00022741"/>
    </source>
</evidence>
<accession>A0A2A4FBJ5</accession>
<evidence type="ECO:0000259" key="4">
    <source>
        <dbReference type="Pfam" id="PF18790"/>
    </source>
</evidence>
<dbReference type="AlphaFoldDB" id="A0A2A4FBJ5"/>
<evidence type="ECO:0000256" key="2">
    <source>
        <dbReference type="ARBA" id="ARBA00022840"/>
    </source>
</evidence>
<name>A0A2A4FBJ5_9BURK</name>
<dbReference type="GO" id="GO:0016301">
    <property type="term" value="F:kinase activity"/>
    <property type="evidence" value="ECO:0007669"/>
    <property type="project" value="InterPro"/>
</dbReference>
<evidence type="ECO:0000259" key="3">
    <source>
        <dbReference type="Pfam" id="PF06414"/>
    </source>
</evidence>
<dbReference type="Pfam" id="PF06414">
    <property type="entry name" value="Zeta_toxin"/>
    <property type="match status" value="1"/>
</dbReference>
<keyword evidence="1" id="KW-0547">Nucleotide-binding</keyword>
<proteinExistence type="predicted"/>
<keyword evidence="2" id="KW-0067">ATP-binding</keyword>
<dbReference type="InterPro" id="IPR010488">
    <property type="entry name" value="Zeta_toxin_domain"/>
</dbReference>
<comment type="caution">
    <text evidence="5">The sequence shown here is derived from an EMBL/GenBank/DDBJ whole genome shotgun (WGS) entry which is preliminary data.</text>
</comment>
<dbReference type="SUPFAM" id="SSF52540">
    <property type="entry name" value="P-loop containing nucleoside triphosphate hydrolases"/>
    <property type="match status" value="1"/>
</dbReference>
<feature type="domain" description="Zeta toxin" evidence="3">
    <location>
        <begin position="6"/>
        <end position="168"/>
    </location>
</feature>
<dbReference type="InterPro" id="IPR040782">
    <property type="entry name" value="KfrB"/>
</dbReference>
<dbReference type="RefSeq" id="WP_084906836.1">
    <property type="nucleotide sequence ID" value="NZ_CP020738.1"/>
</dbReference>
<evidence type="ECO:0000313" key="5">
    <source>
        <dbReference type="EMBL" id="PCE30052.1"/>
    </source>
</evidence>
<dbReference type="GeneID" id="69001278"/>
<evidence type="ECO:0000313" key="6">
    <source>
        <dbReference type="Proteomes" id="UP000217994"/>
    </source>
</evidence>
<sequence>MTANIEEKRPPAVIIFAGPNGSGKSTITKTLLDNLEDFSGEYINADDIARNLASDIPDDRERNREAARIAEEQRLKALSEGRDFAFETVMSTPEKVALMTQAKAHGYQVSLVFVTTEDPEINVGRVADRVATGGHAVPPDTVRRRYVAAMDLLPAAFEHADHATVWDNSEDDARLVATKAHEQVEFPAKDIEVPWVAEKLAEPYMQRLASRKLLSASLKDGRPVQVAEAVHGKDYVGQVLRATSHHVLQEVEGELFLHDRKLAATATFDVGQEQAVSYRYEYGKIAPVDAPAPAARPPAPK</sequence>
<dbReference type="PANTHER" id="PTHR39206">
    <property type="entry name" value="SLL8004 PROTEIN"/>
    <property type="match status" value="1"/>
</dbReference>
<dbReference type="PANTHER" id="PTHR39206:SF1">
    <property type="entry name" value="SLL8004 PROTEIN"/>
    <property type="match status" value="1"/>
</dbReference>
<protein>
    <submittedName>
        <fullName evidence="5">Uncharacterized protein</fullName>
    </submittedName>
</protein>
<reference evidence="5 6" key="1">
    <citation type="submission" date="2017-01" db="EMBL/GenBank/DDBJ databases">
        <title>Whole-Genome Shotgun Sequencing of Two beta-Proteobacterial Species in Search of the Bulgecin Biosynthetic Cluster.</title>
        <authorList>
            <person name="Horsman M.E."/>
            <person name="Marous D.R."/>
            <person name="Li R."/>
            <person name="Oliver R.A."/>
            <person name="Byun B."/>
            <person name="Emrich S.J."/>
            <person name="Boggess B."/>
            <person name="Townsend C.A."/>
            <person name="Mobashery S."/>
        </authorList>
    </citation>
    <scope>NUCLEOTIDE SEQUENCE [LARGE SCALE GENOMIC DNA]</scope>
    <source>
        <strain evidence="5 6">ATCC 31433</strain>
    </source>
</reference>
<dbReference type="Gene3D" id="3.40.50.300">
    <property type="entry name" value="P-loop containing nucleotide triphosphate hydrolases"/>
    <property type="match status" value="1"/>
</dbReference>
<dbReference type="Proteomes" id="UP000217994">
    <property type="component" value="Unassembled WGS sequence"/>
</dbReference>
<organism evidence="5 6">
    <name type="scientific">Burkholderia ubonensis subsp. mesacidophila</name>
    <dbReference type="NCBI Taxonomy" id="265293"/>
    <lineage>
        <taxon>Bacteria</taxon>
        <taxon>Pseudomonadati</taxon>
        <taxon>Pseudomonadota</taxon>
        <taxon>Betaproteobacteria</taxon>
        <taxon>Burkholderiales</taxon>
        <taxon>Burkholderiaceae</taxon>
        <taxon>Burkholderia</taxon>
        <taxon>Burkholderia cepacia complex</taxon>
    </lineage>
</organism>
<dbReference type="Pfam" id="PF18790">
    <property type="entry name" value="KfrB"/>
    <property type="match status" value="1"/>
</dbReference>
<dbReference type="GO" id="GO:0005524">
    <property type="term" value="F:ATP binding"/>
    <property type="evidence" value="ECO:0007669"/>
    <property type="project" value="UniProtKB-KW"/>
</dbReference>